<keyword evidence="1" id="KW-0812">Transmembrane</keyword>
<feature type="domain" description="Glycosyltransferase 2-like" evidence="2">
    <location>
        <begin position="54"/>
        <end position="193"/>
    </location>
</feature>
<dbReference type="Pfam" id="PF00535">
    <property type="entry name" value="Glycos_transf_2"/>
    <property type="match status" value="1"/>
</dbReference>
<dbReference type="RefSeq" id="WP_170150672.1">
    <property type="nucleotide sequence ID" value="NZ_RAPQ01000010.1"/>
</dbReference>
<organism evidence="3 4">
    <name type="scientific">Marinifilum flexuosum</name>
    <dbReference type="NCBI Taxonomy" id="1117708"/>
    <lineage>
        <taxon>Bacteria</taxon>
        <taxon>Pseudomonadati</taxon>
        <taxon>Bacteroidota</taxon>
        <taxon>Bacteroidia</taxon>
        <taxon>Marinilabiliales</taxon>
        <taxon>Marinifilaceae</taxon>
    </lineage>
</organism>
<dbReference type="Proteomes" id="UP000284531">
    <property type="component" value="Unassembled WGS sequence"/>
</dbReference>
<dbReference type="InterPro" id="IPR001173">
    <property type="entry name" value="Glyco_trans_2-like"/>
</dbReference>
<feature type="transmembrane region" description="Helical" evidence="1">
    <location>
        <begin position="345"/>
        <end position="365"/>
    </location>
</feature>
<dbReference type="SUPFAM" id="SSF53448">
    <property type="entry name" value="Nucleotide-diphospho-sugar transferases"/>
    <property type="match status" value="1"/>
</dbReference>
<dbReference type="AlphaFoldDB" id="A0A419WX70"/>
<dbReference type="PANTHER" id="PTHR43685">
    <property type="entry name" value="GLYCOSYLTRANSFERASE"/>
    <property type="match status" value="1"/>
</dbReference>
<protein>
    <submittedName>
        <fullName evidence="3">Glycosyl transferase family 2</fullName>
    </submittedName>
</protein>
<proteinExistence type="predicted"/>
<reference evidence="3 4" key="1">
    <citation type="submission" date="2018-09" db="EMBL/GenBank/DDBJ databases">
        <title>Genomic Encyclopedia of Archaeal and Bacterial Type Strains, Phase II (KMG-II): from individual species to whole genera.</title>
        <authorList>
            <person name="Goeker M."/>
        </authorList>
    </citation>
    <scope>NUCLEOTIDE SEQUENCE [LARGE SCALE GENOMIC DNA]</scope>
    <source>
        <strain evidence="3 4">DSM 21950</strain>
    </source>
</reference>
<evidence type="ECO:0000313" key="4">
    <source>
        <dbReference type="Proteomes" id="UP000284531"/>
    </source>
</evidence>
<evidence type="ECO:0000256" key="1">
    <source>
        <dbReference type="SAM" id="Phobius"/>
    </source>
</evidence>
<keyword evidence="1" id="KW-1133">Transmembrane helix</keyword>
<dbReference type="InterPro" id="IPR050834">
    <property type="entry name" value="Glycosyltransf_2"/>
</dbReference>
<feature type="transmembrane region" description="Helical" evidence="1">
    <location>
        <begin position="314"/>
        <end position="333"/>
    </location>
</feature>
<dbReference type="GO" id="GO:0016740">
    <property type="term" value="F:transferase activity"/>
    <property type="evidence" value="ECO:0007669"/>
    <property type="project" value="UniProtKB-KW"/>
</dbReference>
<evidence type="ECO:0000313" key="3">
    <source>
        <dbReference type="EMBL" id="RKD99978.1"/>
    </source>
</evidence>
<accession>A0A419WX70</accession>
<evidence type="ECO:0000259" key="2">
    <source>
        <dbReference type="Pfam" id="PF00535"/>
    </source>
</evidence>
<keyword evidence="3" id="KW-0808">Transferase</keyword>
<dbReference type="Gene3D" id="3.90.550.10">
    <property type="entry name" value="Spore Coat Polysaccharide Biosynthesis Protein SpsA, Chain A"/>
    <property type="match status" value="1"/>
</dbReference>
<gene>
    <name evidence="3" type="ORF">BXY64_2964</name>
</gene>
<sequence length="374" mass="44008">METYFYHPLTPIQWFLIIGLVLTFLIDLIYSIFYCRKLKVKNNSYIHSETIPVSIIICAKNQAQYLEKNLPGLLTQDYPEYEIIVVDNGSVDDTEDVLIRLKNIYPHLRSTQIPIDEKFKHNKKLAITIGVKAAKYDQIIHLNPNGFTNRKTWLRTTVAHAQGKLYNAYSNFEYRKGFFYNFFRYDIIKQTIKIAAFTNINKLYAGNSFNMSFLKSDFLANKGYAGNAHFEAGYDHILCMDLAKKSDYTFSTNPDSKITIDAKNYCKTWKTINKHYFKSRKYIPFKRKLLLDLEPIAHFLFVTLLILALIKTQLYFSLLAICIVKIFIKGYCFKISTRHLREENLFLSSYVYVLLRPLYKLLFYIQSYIYSKRS</sequence>
<feature type="transmembrane region" description="Helical" evidence="1">
    <location>
        <begin position="289"/>
        <end position="308"/>
    </location>
</feature>
<name>A0A419WX70_9BACT</name>
<dbReference type="InterPro" id="IPR029044">
    <property type="entry name" value="Nucleotide-diphossugar_trans"/>
</dbReference>
<keyword evidence="4" id="KW-1185">Reference proteome</keyword>
<dbReference type="PANTHER" id="PTHR43685:SF2">
    <property type="entry name" value="GLYCOSYLTRANSFERASE 2-LIKE DOMAIN-CONTAINING PROTEIN"/>
    <property type="match status" value="1"/>
</dbReference>
<comment type="caution">
    <text evidence="3">The sequence shown here is derived from an EMBL/GenBank/DDBJ whole genome shotgun (WGS) entry which is preliminary data.</text>
</comment>
<dbReference type="EMBL" id="RAPQ01000010">
    <property type="protein sequence ID" value="RKD99978.1"/>
    <property type="molecule type" value="Genomic_DNA"/>
</dbReference>
<feature type="transmembrane region" description="Helical" evidence="1">
    <location>
        <begin position="12"/>
        <end position="35"/>
    </location>
</feature>
<keyword evidence="1" id="KW-0472">Membrane</keyword>